<keyword evidence="2" id="KW-1185">Reference proteome</keyword>
<gene>
    <name evidence="1" type="ORF">PMEA_00015304</name>
</gene>
<evidence type="ECO:0000313" key="1">
    <source>
        <dbReference type="EMBL" id="CAH3132963.1"/>
    </source>
</evidence>
<accession>A0AAU9X1A5</accession>
<proteinExistence type="predicted"/>
<dbReference type="EMBL" id="CALNXJ010000027">
    <property type="protein sequence ID" value="CAH3132963.1"/>
    <property type="molecule type" value="Genomic_DNA"/>
</dbReference>
<organism evidence="1 2">
    <name type="scientific">Pocillopora meandrina</name>
    <dbReference type="NCBI Taxonomy" id="46732"/>
    <lineage>
        <taxon>Eukaryota</taxon>
        <taxon>Metazoa</taxon>
        <taxon>Cnidaria</taxon>
        <taxon>Anthozoa</taxon>
        <taxon>Hexacorallia</taxon>
        <taxon>Scleractinia</taxon>
        <taxon>Astrocoeniina</taxon>
        <taxon>Pocilloporidae</taxon>
        <taxon>Pocillopora</taxon>
    </lineage>
</organism>
<reference evidence="1 2" key="1">
    <citation type="submission" date="2022-05" db="EMBL/GenBank/DDBJ databases">
        <authorList>
            <consortium name="Genoscope - CEA"/>
            <person name="William W."/>
        </authorList>
    </citation>
    <scope>NUCLEOTIDE SEQUENCE [LARGE SCALE GENOMIC DNA]</scope>
</reference>
<feature type="non-terminal residue" evidence="1">
    <location>
        <position position="1"/>
    </location>
</feature>
<dbReference type="Proteomes" id="UP001159428">
    <property type="component" value="Unassembled WGS sequence"/>
</dbReference>
<dbReference type="AlphaFoldDB" id="A0AAU9X1A5"/>
<evidence type="ECO:0000313" key="2">
    <source>
        <dbReference type="Proteomes" id="UP001159428"/>
    </source>
</evidence>
<protein>
    <submittedName>
        <fullName evidence="1">Uncharacterized protein</fullName>
    </submittedName>
</protein>
<sequence length="77" mass="8847">ILQVELLLELEESLPQWISKRVQIGKYEEFPNRKSKLQTRLYEKIIGFGKAESKGEDDGVPPAMAQIIGRMMEQDAK</sequence>
<name>A0AAU9X1A5_9CNID</name>
<comment type="caution">
    <text evidence="1">The sequence shown here is derived from an EMBL/GenBank/DDBJ whole genome shotgun (WGS) entry which is preliminary data.</text>
</comment>